<comment type="function">
    <text evidence="1">Acts as a ligand for KLRK1.</text>
</comment>
<comment type="subcellular location">
    <subcellularLocation>
        <location evidence="2">Cell membrane</location>
        <topology evidence="2">Lipid-anchor</topology>
        <topology evidence="2">GPI-anchor</topology>
    </subcellularLocation>
</comment>
<dbReference type="SUPFAM" id="SSF54452">
    <property type="entry name" value="MHC antigen-recognition domain"/>
    <property type="match status" value="1"/>
</dbReference>
<dbReference type="InterPro" id="IPR050208">
    <property type="entry name" value="MHC_class-I_related"/>
</dbReference>
<dbReference type="InterPro" id="IPR037055">
    <property type="entry name" value="MHC_I-like_Ag-recog_sf"/>
</dbReference>
<accession>A0A1S3G2V2</accession>
<dbReference type="PANTHER" id="PTHR16675:SF268">
    <property type="entry name" value="UL16-BINDING PROTEIN 1"/>
    <property type="match status" value="1"/>
</dbReference>
<keyword evidence="6" id="KW-0472">Membrane</keyword>
<gene>
    <name evidence="12" type="primary">LOC105993620</name>
</gene>
<dbReference type="GO" id="GO:0001916">
    <property type="term" value="P:positive regulation of T cell mediated cytotoxicity"/>
    <property type="evidence" value="ECO:0007669"/>
    <property type="project" value="TreeGrafter"/>
</dbReference>
<dbReference type="InParanoid" id="A0A1S3G2V2"/>
<evidence type="ECO:0000256" key="7">
    <source>
        <dbReference type="ARBA" id="ARBA00023157"/>
    </source>
</evidence>
<dbReference type="GO" id="GO:0009897">
    <property type="term" value="C:external side of plasma membrane"/>
    <property type="evidence" value="ECO:0007669"/>
    <property type="project" value="TreeGrafter"/>
</dbReference>
<dbReference type="GO" id="GO:0005615">
    <property type="term" value="C:extracellular space"/>
    <property type="evidence" value="ECO:0007669"/>
    <property type="project" value="TreeGrafter"/>
</dbReference>
<reference evidence="12" key="1">
    <citation type="submission" date="2025-08" db="UniProtKB">
        <authorList>
            <consortium name="RefSeq"/>
        </authorList>
    </citation>
    <scope>IDENTIFICATION</scope>
    <source>
        <tissue evidence="12">Kidney</tissue>
    </source>
</reference>
<evidence type="ECO:0000256" key="4">
    <source>
        <dbReference type="ARBA" id="ARBA00022622"/>
    </source>
</evidence>
<dbReference type="KEGG" id="dord:105993620"/>
<evidence type="ECO:0000256" key="2">
    <source>
        <dbReference type="ARBA" id="ARBA00004609"/>
    </source>
</evidence>
<evidence type="ECO:0000259" key="10">
    <source>
        <dbReference type="Pfam" id="PF00129"/>
    </source>
</evidence>
<evidence type="ECO:0000256" key="3">
    <source>
        <dbReference type="ARBA" id="ARBA00008353"/>
    </source>
</evidence>
<evidence type="ECO:0000313" key="12">
    <source>
        <dbReference type="RefSeq" id="XP_012882387.1"/>
    </source>
</evidence>
<keyword evidence="7" id="KW-1015">Disulfide bond</keyword>
<dbReference type="Pfam" id="PF00129">
    <property type="entry name" value="MHC_I"/>
    <property type="match status" value="1"/>
</dbReference>
<evidence type="ECO:0000256" key="6">
    <source>
        <dbReference type="ARBA" id="ARBA00023136"/>
    </source>
</evidence>
<protein>
    <submittedName>
        <fullName evidence="12">NKG2D ligand 2-like</fullName>
    </submittedName>
</protein>
<dbReference type="GO" id="GO:0002476">
    <property type="term" value="P:antigen processing and presentation of endogenous peptide antigen via MHC class Ib"/>
    <property type="evidence" value="ECO:0007669"/>
    <property type="project" value="TreeGrafter"/>
</dbReference>
<keyword evidence="4" id="KW-0449">Lipoprotein</keyword>
<dbReference type="GO" id="GO:0002486">
    <property type="term" value="P:antigen processing and presentation of endogenous peptide antigen via MHC class I via ER pathway, TAP-independent"/>
    <property type="evidence" value="ECO:0007669"/>
    <property type="project" value="TreeGrafter"/>
</dbReference>
<comment type="similarity">
    <text evidence="3">Belongs to the NKG2D ligand family.</text>
</comment>
<feature type="region of interest" description="Disordered" evidence="9">
    <location>
        <begin position="61"/>
        <end position="80"/>
    </location>
</feature>
<dbReference type="InterPro" id="IPR011161">
    <property type="entry name" value="MHC_I-like_Ag-recog"/>
</dbReference>
<dbReference type="InterPro" id="IPR011162">
    <property type="entry name" value="MHC_I/II-like_Ag-recog"/>
</dbReference>
<evidence type="ECO:0000256" key="9">
    <source>
        <dbReference type="SAM" id="MobiDB-lite"/>
    </source>
</evidence>
<dbReference type="Gene3D" id="3.30.500.10">
    <property type="entry name" value="MHC class I-like antigen recognition-like"/>
    <property type="match status" value="1"/>
</dbReference>
<feature type="domain" description="MHC class I-like antigen recognition-like" evidence="10">
    <location>
        <begin position="132"/>
        <end position="297"/>
    </location>
</feature>
<keyword evidence="11" id="KW-1185">Reference proteome</keyword>
<dbReference type="PANTHER" id="PTHR16675">
    <property type="entry name" value="MHC CLASS I-RELATED"/>
    <property type="match status" value="1"/>
</dbReference>
<organism evidence="11 12">
    <name type="scientific">Dipodomys ordii</name>
    <name type="common">Ord's kangaroo rat</name>
    <dbReference type="NCBI Taxonomy" id="10020"/>
    <lineage>
        <taxon>Eukaryota</taxon>
        <taxon>Metazoa</taxon>
        <taxon>Chordata</taxon>
        <taxon>Craniata</taxon>
        <taxon>Vertebrata</taxon>
        <taxon>Euteleostomi</taxon>
        <taxon>Mammalia</taxon>
        <taxon>Eutheria</taxon>
        <taxon>Euarchontoglires</taxon>
        <taxon>Glires</taxon>
        <taxon>Rodentia</taxon>
        <taxon>Castorimorpha</taxon>
        <taxon>Heteromyidae</taxon>
        <taxon>Dipodomyinae</taxon>
        <taxon>Dipodomys</taxon>
    </lineage>
</organism>
<dbReference type="Proteomes" id="UP000081671">
    <property type="component" value="Unplaced"/>
</dbReference>
<name>A0A1S3G2V2_DIPOR</name>
<dbReference type="RefSeq" id="XP_012882387.1">
    <property type="nucleotide sequence ID" value="XM_013026933.1"/>
</dbReference>
<evidence type="ECO:0000256" key="1">
    <source>
        <dbReference type="ARBA" id="ARBA00002305"/>
    </source>
</evidence>
<keyword evidence="4" id="KW-0336">GPI-anchor</keyword>
<evidence type="ECO:0000256" key="8">
    <source>
        <dbReference type="ARBA" id="ARBA00023180"/>
    </source>
</evidence>
<dbReference type="GO" id="GO:0006955">
    <property type="term" value="P:immune response"/>
    <property type="evidence" value="ECO:0007669"/>
    <property type="project" value="TreeGrafter"/>
</dbReference>
<proteinExistence type="inferred from homology"/>
<dbReference type="OrthoDB" id="9836934at2759"/>
<keyword evidence="5" id="KW-0732">Signal</keyword>
<evidence type="ECO:0000256" key="5">
    <source>
        <dbReference type="ARBA" id="ARBA00022729"/>
    </source>
</evidence>
<dbReference type="FunCoup" id="A0A1S3G2V2">
    <property type="interactions" value="127"/>
</dbReference>
<dbReference type="GeneID" id="105993620"/>
<keyword evidence="8" id="KW-0325">Glycoprotein</keyword>
<dbReference type="GO" id="GO:0046703">
    <property type="term" value="F:natural killer cell lectin-like receptor binding"/>
    <property type="evidence" value="ECO:0007669"/>
    <property type="project" value="UniProtKB-ARBA"/>
</dbReference>
<sequence length="338" mass="37146">MTCLGVSFALRVNQEAAQMTEFPRVGALKTLELSRFFARAWVTPDTGGSWGEGAGTELRARAEGPGAASRPGLPAGPGAQARCALSGARAVSGPWRGKQARMARAGHSGSAPRDTWILRLLCGLLCWNVADAHSLSYNITVVSNQWWFEAHGQVDQHTFLYYNSSNDTCSPVGLFGMKVTKTEAWQKQPDILKDVGDILRQQLAHIKLETGTTKGEDPCTLLGKMSCQPEGNGKISGFWQLVYNGQIPLHFDSNTQQWTEVHPGSSWIKKILEEDRSVTDLFHKTLVGDCASWLKEFWGPWEEMQPTAQPTPNKCTRITLSIYVVLLLALSALFVNQG</sequence>
<dbReference type="AlphaFoldDB" id="A0A1S3G2V2"/>
<dbReference type="FunFam" id="3.30.500.10:FF:000004">
    <property type="entry name" value="Retinoic acid early-inducible protein 1-beta"/>
    <property type="match status" value="1"/>
</dbReference>
<evidence type="ECO:0000313" key="11">
    <source>
        <dbReference type="Proteomes" id="UP000081671"/>
    </source>
</evidence>